<dbReference type="AlphaFoldDB" id="A0A443R200"/>
<evidence type="ECO:0000256" key="1">
    <source>
        <dbReference type="SAM" id="SignalP"/>
    </source>
</evidence>
<dbReference type="Gene3D" id="2.110.10.10">
    <property type="entry name" value="Hemopexin-like domain"/>
    <property type="match status" value="1"/>
</dbReference>
<dbReference type="Proteomes" id="UP000285301">
    <property type="component" value="Unassembled WGS sequence"/>
</dbReference>
<dbReference type="SUPFAM" id="SSF50923">
    <property type="entry name" value="Hemopexin-like domain"/>
    <property type="match status" value="1"/>
</dbReference>
<organism evidence="2 3">
    <name type="scientific">Dinothrombium tinctorium</name>
    <dbReference type="NCBI Taxonomy" id="1965070"/>
    <lineage>
        <taxon>Eukaryota</taxon>
        <taxon>Metazoa</taxon>
        <taxon>Ecdysozoa</taxon>
        <taxon>Arthropoda</taxon>
        <taxon>Chelicerata</taxon>
        <taxon>Arachnida</taxon>
        <taxon>Acari</taxon>
        <taxon>Acariformes</taxon>
        <taxon>Trombidiformes</taxon>
        <taxon>Prostigmata</taxon>
        <taxon>Anystina</taxon>
        <taxon>Parasitengona</taxon>
        <taxon>Trombidioidea</taxon>
        <taxon>Trombidiidae</taxon>
        <taxon>Dinothrombium</taxon>
    </lineage>
</organism>
<keyword evidence="3" id="KW-1185">Reference proteome</keyword>
<keyword evidence="1" id="KW-0732">Signal</keyword>
<accession>A0A443R200</accession>
<comment type="caution">
    <text evidence="2">The sequence shown here is derived from an EMBL/GenBank/DDBJ whole genome shotgun (WGS) entry which is preliminary data.</text>
</comment>
<name>A0A443R200_9ACAR</name>
<feature type="chain" id="PRO_5019406359" evidence="1">
    <location>
        <begin position="21"/>
        <end position="280"/>
    </location>
</feature>
<proteinExistence type="predicted"/>
<evidence type="ECO:0000313" key="3">
    <source>
        <dbReference type="Proteomes" id="UP000285301"/>
    </source>
</evidence>
<dbReference type="InterPro" id="IPR036375">
    <property type="entry name" value="Hemopexin-like_dom_sf"/>
</dbReference>
<reference evidence="2 3" key="1">
    <citation type="journal article" date="2018" name="Gigascience">
        <title>Genomes of trombidid mites reveal novel predicted allergens and laterally-transferred genes associated with secondary metabolism.</title>
        <authorList>
            <person name="Dong X."/>
            <person name="Chaisiri K."/>
            <person name="Xia D."/>
            <person name="Armstrong S.D."/>
            <person name="Fang Y."/>
            <person name="Donnelly M.J."/>
            <person name="Kadowaki T."/>
            <person name="McGarry J.W."/>
            <person name="Darby A.C."/>
            <person name="Makepeace B.L."/>
        </authorList>
    </citation>
    <scope>NUCLEOTIDE SEQUENCE [LARGE SCALE GENOMIC DNA]</scope>
    <source>
        <strain evidence="2">UoL-WK</strain>
    </source>
</reference>
<dbReference type="EMBL" id="NCKU01002579">
    <property type="protein sequence ID" value="RWS09286.1"/>
    <property type="molecule type" value="Genomic_DNA"/>
</dbReference>
<evidence type="ECO:0000313" key="2">
    <source>
        <dbReference type="EMBL" id="RWS09286.1"/>
    </source>
</evidence>
<gene>
    <name evidence="2" type="ORF">B4U79_18128</name>
</gene>
<protein>
    <submittedName>
        <fullName evidence="2">Uncharacterized protein</fullName>
    </submittedName>
</protein>
<feature type="signal peptide" evidence="1">
    <location>
        <begin position="1"/>
        <end position="20"/>
    </location>
</feature>
<sequence>MNSRLFLIILSISQIFKSRLEVFDHCSEPKIDGIMWSYKTIPNTTIYIFSNFHFFQFDYKKEKLNNEKRIKDVWPDVEVPIDGVSALKSILENLTYFEEEIIFQKGRRYWIYPSRLKYRNKETVKRFGNISLSLEETKSAIRVLSMDIDKYHPRSPYRGILLRRSENSFRCLTQEIQKESNFQLRIGVDNSDPINRFFKYGNCESLHSALPHSILSAEIYRFSLDQAYLMVAYENILELKYTFHSNLVELQTKKKWNIKKECNVYSAHFLYLDLHCNEEI</sequence>